<dbReference type="PANTHER" id="PTHR19143">
    <property type="entry name" value="FIBRINOGEN/TENASCIN/ANGIOPOEITIN"/>
    <property type="match status" value="1"/>
</dbReference>
<evidence type="ECO:0000259" key="2">
    <source>
        <dbReference type="PROSITE" id="PS51406"/>
    </source>
</evidence>
<dbReference type="GeneID" id="101860267"/>
<dbReference type="SUPFAM" id="SSF56496">
    <property type="entry name" value="Fibrinogen C-terminal domain-like"/>
    <property type="match status" value="1"/>
</dbReference>
<dbReference type="InterPro" id="IPR014716">
    <property type="entry name" value="Fibrinogen_a/b/g_C_1"/>
</dbReference>
<name>A0ABM1A4W5_APLCA</name>
<organism evidence="3 4">
    <name type="scientific">Aplysia californica</name>
    <name type="common">California sea hare</name>
    <dbReference type="NCBI Taxonomy" id="6500"/>
    <lineage>
        <taxon>Eukaryota</taxon>
        <taxon>Metazoa</taxon>
        <taxon>Spiralia</taxon>
        <taxon>Lophotrochozoa</taxon>
        <taxon>Mollusca</taxon>
        <taxon>Gastropoda</taxon>
        <taxon>Heterobranchia</taxon>
        <taxon>Euthyneura</taxon>
        <taxon>Tectipleura</taxon>
        <taxon>Aplysiida</taxon>
        <taxon>Aplysioidea</taxon>
        <taxon>Aplysiidae</taxon>
        <taxon>Aplysia</taxon>
    </lineage>
</organism>
<dbReference type="RefSeq" id="XP_012940890.1">
    <property type="nucleotide sequence ID" value="XM_013085436.1"/>
</dbReference>
<dbReference type="Pfam" id="PF00147">
    <property type="entry name" value="Fibrinogen_C"/>
    <property type="match status" value="1"/>
</dbReference>
<reference evidence="4" key="1">
    <citation type="submission" date="2025-08" db="UniProtKB">
        <authorList>
            <consortium name="RefSeq"/>
        </authorList>
    </citation>
    <scope>IDENTIFICATION</scope>
</reference>
<feature type="coiled-coil region" evidence="1">
    <location>
        <begin position="234"/>
        <end position="286"/>
    </location>
</feature>
<dbReference type="PROSITE" id="PS51406">
    <property type="entry name" value="FIBRINOGEN_C_2"/>
    <property type="match status" value="1"/>
</dbReference>
<gene>
    <name evidence="4" type="primary">LOC101860267</name>
</gene>
<dbReference type="PANTHER" id="PTHR19143:SF254">
    <property type="entry name" value="TENASCIN-R"/>
    <property type="match status" value="1"/>
</dbReference>
<dbReference type="CDD" id="cd00087">
    <property type="entry name" value="FReD"/>
    <property type="match status" value="1"/>
</dbReference>
<sequence length="524" mass="59240">MRSFGVNPLMIAEIGFFNSARRLKVTFPNSRVRSQKTETSRKKYVKIFVNRITSSTSNMDATWIFTNIILVATLIMCSKAWRLNVTSEEIEIGKTAQVSLNCYNPYQQPDISEILLMRIQKKHLSGWSSVAELRDDDVDVRLTAKDVTATGSIVSGANSYMRLSWPLATNDTIGVYRCDVTILNSHGSIGWQKSLPTSITRKSDVTVQILFEIVEENKRQCLQQKHDIKEYVAAAKEENRKNSLKEKQDVLQNMTATLKALEASFESKLERQIEILENVAAALDRNRKEGLQQSQDLLVNVTSIMEDLEVSFERKLSVVKSQLLSQSCASAKGLGPRPVVRLSSGQLVVCDTVTDQGGWIVIQRRVSADVDFFRGWADYKNGFGDLSGIRLLQLSSRSHHQERYELRFDLRFQGKNYYASYDTFSLSGETDNYKIQLSGFSGNVTGDNMSYHNGAEFSTKDRDNDLWHRNCASVHHGAWWYRVCRQVNLNGLWGSTGGPKGLSWRSVTLGSVSFSEMKIRPFAK</sequence>
<protein>
    <submittedName>
        <fullName evidence="4">Fibrinogen C domain-containing protein 1</fullName>
    </submittedName>
</protein>
<accession>A0ABM1A4W5</accession>
<feature type="domain" description="Fibrinogen C-terminal" evidence="2">
    <location>
        <begin position="319"/>
        <end position="523"/>
    </location>
</feature>
<evidence type="ECO:0000313" key="3">
    <source>
        <dbReference type="Proteomes" id="UP000694888"/>
    </source>
</evidence>
<evidence type="ECO:0000256" key="1">
    <source>
        <dbReference type="SAM" id="Coils"/>
    </source>
</evidence>
<dbReference type="SMART" id="SM00186">
    <property type="entry name" value="FBG"/>
    <property type="match status" value="1"/>
</dbReference>
<keyword evidence="3" id="KW-1185">Reference proteome</keyword>
<dbReference type="InterPro" id="IPR050373">
    <property type="entry name" value="Fibrinogen_C-term_domain"/>
</dbReference>
<evidence type="ECO:0000313" key="4">
    <source>
        <dbReference type="RefSeq" id="XP_012940890.1"/>
    </source>
</evidence>
<keyword evidence="1" id="KW-0175">Coiled coil</keyword>
<dbReference type="InterPro" id="IPR036056">
    <property type="entry name" value="Fibrinogen-like_C"/>
</dbReference>
<dbReference type="Proteomes" id="UP000694888">
    <property type="component" value="Unplaced"/>
</dbReference>
<dbReference type="Gene3D" id="3.90.215.10">
    <property type="entry name" value="Gamma Fibrinogen, chain A, domain 1"/>
    <property type="match status" value="1"/>
</dbReference>
<dbReference type="InterPro" id="IPR002181">
    <property type="entry name" value="Fibrinogen_a/b/g_C_dom"/>
</dbReference>
<proteinExistence type="predicted"/>